<dbReference type="EMBL" id="DXGG01000122">
    <property type="protein sequence ID" value="HIW87331.1"/>
    <property type="molecule type" value="Genomic_DNA"/>
</dbReference>
<evidence type="ECO:0000256" key="2">
    <source>
        <dbReference type="ARBA" id="ARBA00022982"/>
    </source>
</evidence>
<dbReference type="Gene3D" id="3.40.50.620">
    <property type="entry name" value="HUPs"/>
    <property type="match status" value="1"/>
</dbReference>
<evidence type="ECO:0000313" key="6">
    <source>
        <dbReference type="Proteomes" id="UP000824267"/>
    </source>
</evidence>
<dbReference type="SMART" id="SM00893">
    <property type="entry name" value="ETF"/>
    <property type="match status" value="1"/>
</dbReference>
<keyword evidence="2" id="KW-0249">Electron transport</keyword>
<keyword evidence="2" id="KW-0813">Transport</keyword>
<dbReference type="Gene3D" id="3.40.50.1220">
    <property type="entry name" value="TPP-binding domain"/>
    <property type="match status" value="1"/>
</dbReference>
<reference evidence="5" key="2">
    <citation type="submission" date="2021-04" db="EMBL/GenBank/DDBJ databases">
        <authorList>
            <person name="Gilroy R."/>
        </authorList>
    </citation>
    <scope>NUCLEOTIDE SEQUENCE</scope>
    <source>
        <strain evidence="5">Gambia16-930</strain>
    </source>
</reference>
<dbReference type="InterPro" id="IPR029035">
    <property type="entry name" value="DHS-like_NAD/FAD-binding_dom"/>
</dbReference>
<comment type="cofactor">
    <cofactor evidence="3">
        <name>FAD</name>
        <dbReference type="ChEBI" id="CHEBI:57692"/>
    </cofactor>
    <text evidence="3">Binds 1 FAD per dimer.</text>
</comment>
<dbReference type="InterPro" id="IPR014729">
    <property type="entry name" value="Rossmann-like_a/b/a_fold"/>
</dbReference>
<keyword evidence="3" id="KW-0285">Flavoprotein</keyword>
<keyword evidence="3" id="KW-0274">FAD</keyword>
<dbReference type="Proteomes" id="UP000824267">
    <property type="component" value="Unassembled WGS sequence"/>
</dbReference>
<dbReference type="InterPro" id="IPR001308">
    <property type="entry name" value="ETF_a/FixB"/>
</dbReference>
<proteinExistence type="inferred from homology"/>
<organism evidence="5 6">
    <name type="scientific">Candidatus Onthomorpha intestinigallinarum</name>
    <dbReference type="NCBI Taxonomy" id="2840880"/>
    <lineage>
        <taxon>Bacteria</taxon>
        <taxon>Pseudomonadati</taxon>
        <taxon>Bacteroidota</taxon>
        <taxon>Bacteroidia</taxon>
        <taxon>Bacteroidales</taxon>
        <taxon>Candidatus Onthomorpha</taxon>
    </lineage>
</organism>
<comment type="caution">
    <text evidence="5">The sequence shown here is derived from an EMBL/GenBank/DDBJ whole genome shotgun (WGS) entry which is preliminary data.</text>
</comment>
<gene>
    <name evidence="5" type="ORF">IAC47_03545</name>
</gene>
<feature type="binding site" evidence="3">
    <location>
        <begin position="285"/>
        <end position="292"/>
    </location>
    <ligand>
        <name>FAD</name>
        <dbReference type="ChEBI" id="CHEBI:57692"/>
    </ligand>
</feature>
<dbReference type="AlphaFoldDB" id="A0A9D1UI04"/>
<dbReference type="GO" id="GO:0009055">
    <property type="term" value="F:electron transfer activity"/>
    <property type="evidence" value="ECO:0007669"/>
    <property type="project" value="InterPro"/>
</dbReference>
<dbReference type="GO" id="GO:0050660">
    <property type="term" value="F:flavin adenine dinucleotide binding"/>
    <property type="evidence" value="ECO:0007669"/>
    <property type="project" value="InterPro"/>
</dbReference>
<dbReference type="InterPro" id="IPR033947">
    <property type="entry name" value="ETF_alpha_N"/>
</dbReference>
<dbReference type="GO" id="GO:0033539">
    <property type="term" value="P:fatty acid beta-oxidation using acyl-CoA dehydrogenase"/>
    <property type="evidence" value="ECO:0007669"/>
    <property type="project" value="TreeGrafter"/>
</dbReference>
<feature type="binding site" evidence="3">
    <location>
        <begin position="254"/>
        <end position="255"/>
    </location>
    <ligand>
        <name>FAD</name>
        <dbReference type="ChEBI" id="CHEBI:57692"/>
    </ligand>
</feature>
<evidence type="ECO:0000259" key="4">
    <source>
        <dbReference type="SMART" id="SM00893"/>
    </source>
</evidence>
<feature type="binding site" evidence="3">
    <location>
        <position position="306"/>
    </location>
    <ligand>
        <name>FAD</name>
        <dbReference type="ChEBI" id="CHEBI:57692"/>
    </ligand>
</feature>
<dbReference type="Pfam" id="PF01012">
    <property type="entry name" value="ETF"/>
    <property type="match status" value="1"/>
</dbReference>
<dbReference type="PANTHER" id="PTHR43153">
    <property type="entry name" value="ELECTRON TRANSFER FLAVOPROTEIN ALPHA"/>
    <property type="match status" value="1"/>
</dbReference>
<evidence type="ECO:0000256" key="3">
    <source>
        <dbReference type="PIRSR" id="PIRSR000089-1"/>
    </source>
</evidence>
<feature type="domain" description="Electron transfer flavoprotein alpha/beta-subunit N-terminal" evidence="4">
    <location>
        <begin position="4"/>
        <end position="205"/>
    </location>
</feature>
<dbReference type="PANTHER" id="PTHR43153:SF1">
    <property type="entry name" value="ELECTRON TRANSFER FLAVOPROTEIN SUBUNIT ALPHA, MITOCHONDRIAL"/>
    <property type="match status" value="1"/>
</dbReference>
<evidence type="ECO:0000256" key="1">
    <source>
        <dbReference type="ARBA" id="ARBA00005817"/>
    </source>
</evidence>
<dbReference type="SUPFAM" id="SSF52402">
    <property type="entry name" value="Adenine nucleotide alpha hydrolases-like"/>
    <property type="match status" value="1"/>
</dbReference>
<dbReference type="CDD" id="cd01715">
    <property type="entry name" value="ETF_alpha"/>
    <property type="match status" value="1"/>
</dbReference>
<protein>
    <submittedName>
        <fullName evidence="5">Electron transfer flavoprotein subunit alpha/FixB family protein</fullName>
    </submittedName>
</protein>
<dbReference type="SUPFAM" id="SSF52467">
    <property type="entry name" value="DHS-like NAD/FAD-binding domain"/>
    <property type="match status" value="1"/>
</dbReference>
<accession>A0A9D1UI04</accession>
<sequence>MNNIFVYCEITEERTVADVSLELLSKARKLAEELKCQLEAIVISDKVEGLEQTLYPYGVDIINYAQDSRLFPYQTLPHFSIVTGLLKEKDAQICLFGATSIGRDLAPRVASFLRCGLTADCTSLEIGSHQDKKENKTYENLLYQIRPAFGGNIIATIINPETRPQMATVREGVMKKEIYDASHKGCVNMLDIEKYVSESDFCIKVISREIEAQKINIKNSQIVVVGGYGMASGKDGFGLIHELAKVLGGEVGATRAAVDAGLAEHERQVGQTGVTIRPKLCISCGVSGAVQHRAGMDQSSKIISINTDPKAPINAIADYTIIGDAFEIIPKLIKHYKANTK</sequence>
<name>A0A9D1UI04_9BACT</name>
<evidence type="ECO:0000313" key="5">
    <source>
        <dbReference type="EMBL" id="HIW87331.1"/>
    </source>
</evidence>
<dbReference type="InterPro" id="IPR014730">
    <property type="entry name" value="ETF_a/b_N"/>
</dbReference>
<dbReference type="Pfam" id="PF00766">
    <property type="entry name" value="ETF_alpha"/>
    <property type="match status" value="1"/>
</dbReference>
<feature type="binding site" evidence="3">
    <location>
        <begin position="268"/>
        <end position="272"/>
    </location>
    <ligand>
        <name>FAD</name>
        <dbReference type="ChEBI" id="CHEBI:57692"/>
    </ligand>
</feature>
<reference evidence="5" key="1">
    <citation type="journal article" date="2021" name="PeerJ">
        <title>Extensive microbial diversity within the chicken gut microbiome revealed by metagenomics and culture.</title>
        <authorList>
            <person name="Gilroy R."/>
            <person name="Ravi A."/>
            <person name="Getino M."/>
            <person name="Pursley I."/>
            <person name="Horton D.L."/>
            <person name="Alikhan N.F."/>
            <person name="Baker D."/>
            <person name="Gharbi K."/>
            <person name="Hall N."/>
            <person name="Watson M."/>
            <person name="Adriaenssens E.M."/>
            <person name="Foster-Nyarko E."/>
            <person name="Jarju S."/>
            <person name="Secka A."/>
            <person name="Antonio M."/>
            <person name="Oren A."/>
            <person name="Chaudhuri R.R."/>
            <person name="La Ragione R."/>
            <person name="Hildebrand F."/>
            <person name="Pallen M.J."/>
        </authorList>
    </citation>
    <scope>NUCLEOTIDE SEQUENCE</scope>
    <source>
        <strain evidence="5">Gambia16-930</strain>
    </source>
</reference>
<dbReference type="InterPro" id="IPR014731">
    <property type="entry name" value="ETF_asu_C"/>
</dbReference>
<comment type="similarity">
    <text evidence="1">Belongs to the ETF alpha-subunit/FixB family.</text>
</comment>
<dbReference type="PIRSF" id="PIRSF000089">
    <property type="entry name" value="Electra_flavoP_a"/>
    <property type="match status" value="1"/>
</dbReference>